<keyword evidence="2" id="KW-0444">Lipid biosynthesis</keyword>
<evidence type="ECO:0000256" key="7">
    <source>
        <dbReference type="ARBA" id="ARBA00022989"/>
    </source>
</evidence>
<evidence type="ECO:0000256" key="5">
    <source>
        <dbReference type="ARBA" id="ARBA00022691"/>
    </source>
</evidence>
<evidence type="ECO:0000256" key="6">
    <source>
        <dbReference type="ARBA" id="ARBA00022692"/>
    </source>
</evidence>
<organism evidence="14 15">
    <name type="scientific">Smittium culicis</name>
    <dbReference type="NCBI Taxonomy" id="133412"/>
    <lineage>
        <taxon>Eukaryota</taxon>
        <taxon>Fungi</taxon>
        <taxon>Fungi incertae sedis</taxon>
        <taxon>Zoopagomycota</taxon>
        <taxon>Kickxellomycotina</taxon>
        <taxon>Harpellomycetes</taxon>
        <taxon>Harpellales</taxon>
        <taxon>Legeriomycetaceae</taxon>
        <taxon>Smittium</taxon>
    </lineage>
</organism>
<keyword evidence="9 13" id="KW-0472">Membrane</keyword>
<keyword evidence="10" id="KW-0594">Phospholipid biosynthesis</keyword>
<evidence type="ECO:0000256" key="2">
    <source>
        <dbReference type="ARBA" id="ARBA00022516"/>
    </source>
</evidence>
<dbReference type="GO" id="GO:0012505">
    <property type="term" value="C:endomembrane system"/>
    <property type="evidence" value="ECO:0007669"/>
    <property type="project" value="UniProtKB-SubCell"/>
</dbReference>
<dbReference type="GO" id="GO:0032259">
    <property type="term" value="P:methylation"/>
    <property type="evidence" value="ECO:0007669"/>
    <property type="project" value="UniProtKB-KW"/>
</dbReference>
<dbReference type="OrthoDB" id="4583at2759"/>
<feature type="region of interest" description="Disordered" evidence="12">
    <location>
        <begin position="1"/>
        <end position="38"/>
    </location>
</feature>
<dbReference type="InterPro" id="IPR007318">
    <property type="entry name" value="Phopholipid_MeTrfase"/>
</dbReference>
<proteinExistence type="predicted"/>
<name>A0A1R1XWZ9_9FUNG</name>
<evidence type="ECO:0000256" key="12">
    <source>
        <dbReference type="SAM" id="MobiDB-lite"/>
    </source>
</evidence>
<keyword evidence="6 13" id="KW-0812">Transmembrane</keyword>
<dbReference type="GO" id="GO:0004608">
    <property type="term" value="F:phosphatidylethanolamine N-methyltransferase activity"/>
    <property type="evidence" value="ECO:0007669"/>
    <property type="project" value="InterPro"/>
</dbReference>
<comment type="caution">
    <text evidence="14">The sequence shown here is derived from an EMBL/GenBank/DDBJ whole genome shotgun (WGS) entry which is preliminary data.</text>
</comment>
<feature type="transmembrane region" description="Helical" evidence="13">
    <location>
        <begin position="73"/>
        <end position="92"/>
    </location>
</feature>
<keyword evidence="3 14" id="KW-0489">Methyltransferase</keyword>
<dbReference type="PANTHER" id="PTHR32138:SF0">
    <property type="entry name" value="PHOSPHATIDYLETHANOLAMINE N-METHYLTRANSFERASE"/>
    <property type="match status" value="1"/>
</dbReference>
<keyword evidence="8" id="KW-0443">Lipid metabolism</keyword>
<evidence type="ECO:0000256" key="8">
    <source>
        <dbReference type="ARBA" id="ARBA00023098"/>
    </source>
</evidence>
<evidence type="ECO:0000256" key="10">
    <source>
        <dbReference type="ARBA" id="ARBA00023209"/>
    </source>
</evidence>
<reference evidence="15" key="1">
    <citation type="submission" date="2017-01" db="EMBL/GenBank/DDBJ databases">
        <authorList>
            <person name="Wang Y."/>
            <person name="White M."/>
            <person name="Kvist S."/>
            <person name="Moncalvo J.-M."/>
        </authorList>
    </citation>
    <scope>NUCLEOTIDE SEQUENCE [LARGE SCALE GENOMIC DNA]</scope>
    <source>
        <strain evidence="15">ID-206-W2</strain>
    </source>
</reference>
<keyword evidence="7 13" id="KW-1133">Transmembrane helix</keyword>
<keyword evidence="11" id="KW-1208">Phospholipid metabolism</keyword>
<sequence>MLRSRKKAEPVVSNELHSENEAKASPKKVSESQNEDDSNILIGCTPSGDEFVVPKTTSMISSLFSPDFSKKNAFDYFTLSILLSLVYVFLCYSGNKRHLILGFSFAFWRLSYNLGLGYLLRWQSQRQGLVTLWKRYIIKQKGKEGKLGEWIRAQLEGKMGPDYDFYVKQWLIFDGVFEMAPHPMYSIGYAGYYGASLITGSYVVFFASVVAHIMQFLFLISVENPHIEKTYEKPPAFDEIVRINKVKVSQSSELGIDTSKAAVKQKSSTPDFESITENSFKALSKDLIGINNFSMFRSVDFLLTLLIFYGFIVPLVFNFLLNDYPCVHQILLNFATVNCVFWIIVRSVGIGFVLKSQSKSQWWTKWFIKRGESSDFAFQCWKTLYNTSIVMTYTSFILIAFLAYKYSGGTPLALHIYNNEQLQDTIFRQTIGFLLLGLQIWCTNSIYESIGSFGWYYGDYFVPLTTEKQRKLIYKGIYRYLNNPDEVIGQSAFFGLSLISGSWLVFALALLLQISLWALYIIAVAPHMKKIYGEQIRTDSGVTKSLKRVIQEANFNKLFSAEPEKENNFTHVKSKNNDSIENDSSQFGGFWVSKKGVELENNTINAKGIKKSGHMYKMSTSSITDFVNETKELFKNTKEKITGNIISNEVQDIENLSCYKFDLKKDGILPSGESNITYDIGEPIYIDWEAPETHSRKDWIGIYKITSNFFSHVSTVSSKGNYVYIHPDNELLAELVKGDCVYTGNATHIKKSFSSQEDKINEPQIKTYCGKAVFSGDALPWDEGTYEMRLHHGTTHFVIATSKPFEIKVIVTKKTPKSNVGTEICANCKNKSSNGEEQNENCLECENQLFMNTTEIIEPLKGLDDTVGIAEELDEKIARRLAGCIKSYFNMEYSYEVLVIAAQNNMTVRNVCLHIYNGRKALDDFNRMQTMSLLSPPIPSTPII</sequence>
<dbReference type="InterPro" id="IPR016219">
    <property type="entry name" value="Phosphatid-EA_MeTrfase_fun"/>
</dbReference>
<feature type="compositionally biased region" description="Basic and acidic residues" evidence="12">
    <location>
        <begin position="16"/>
        <end position="30"/>
    </location>
</feature>
<keyword evidence="4 14" id="KW-0808">Transferase</keyword>
<evidence type="ECO:0000256" key="1">
    <source>
        <dbReference type="ARBA" id="ARBA00004127"/>
    </source>
</evidence>
<keyword evidence="5" id="KW-0949">S-adenosyl-L-methionine</keyword>
<feature type="transmembrane region" description="Helical" evidence="13">
    <location>
        <begin position="327"/>
        <end position="354"/>
    </location>
</feature>
<evidence type="ECO:0000313" key="15">
    <source>
        <dbReference type="Proteomes" id="UP000187429"/>
    </source>
</evidence>
<dbReference type="Gene3D" id="1.20.120.1630">
    <property type="match status" value="1"/>
</dbReference>
<dbReference type="GO" id="GO:0006656">
    <property type="term" value="P:phosphatidylcholine biosynthetic process"/>
    <property type="evidence" value="ECO:0007669"/>
    <property type="project" value="UniProtKB-UniPathway"/>
</dbReference>
<feature type="transmembrane region" description="Helical" evidence="13">
    <location>
        <begin position="99"/>
        <end position="120"/>
    </location>
</feature>
<protein>
    <submittedName>
        <fullName evidence="14">Phosphatidylethanolamine N-methyltransferase</fullName>
    </submittedName>
</protein>
<evidence type="ECO:0000256" key="13">
    <source>
        <dbReference type="SAM" id="Phobius"/>
    </source>
</evidence>
<feature type="transmembrane region" description="Helical" evidence="13">
    <location>
        <begin position="192"/>
        <end position="220"/>
    </location>
</feature>
<feature type="transmembrane region" description="Helical" evidence="13">
    <location>
        <begin position="503"/>
        <end position="525"/>
    </location>
</feature>
<keyword evidence="15" id="KW-1185">Reference proteome</keyword>
<evidence type="ECO:0000313" key="14">
    <source>
        <dbReference type="EMBL" id="OMJ19193.1"/>
    </source>
</evidence>
<dbReference type="PIRSF" id="PIRSF000383">
    <property type="entry name" value="PEAMT"/>
    <property type="match status" value="1"/>
</dbReference>
<dbReference type="Pfam" id="PF04191">
    <property type="entry name" value="PEMT"/>
    <property type="match status" value="2"/>
</dbReference>
<feature type="transmembrane region" description="Helical" evidence="13">
    <location>
        <begin position="301"/>
        <end position="321"/>
    </location>
</feature>
<dbReference type="PANTHER" id="PTHR32138">
    <property type="entry name" value="PHOSPHATIDYLETHANOLAMINE N-METHYLTRANSFERASE"/>
    <property type="match status" value="1"/>
</dbReference>
<dbReference type="Proteomes" id="UP000187429">
    <property type="component" value="Unassembled WGS sequence"/>
</dbReference>
<evidence type="ECO:0000256" key="9">
    <source>
        <dbReference type="ARBA" id="ARBA00023136"/>
    </source>
</evidence>
<evidence type="ECO:0000256" key="4">
    <source>
        <dbReference type="ARBA" id="ARBA00022679"/>
    </source>
</evidence>
<dbReference type="AlphaFoldDB" id="A0A1R1XWZ9"/>
<dbReference type="EMBL" id="LSSM01003076">
    <property type="protein sequence ID" value="OMJ19193.1"/>
    <property type="molecule type" value="Genomic_DNA"/>
</dbReference>
<gene>
    <name evidence="14" type="ORF">AYI69_g6729</name>
</gene>
<comment type="subcellular location">
    <subcellularLocation>
        <location evidence="1">Endomembrane system</location>
        <topology evidence="1">Multi-pass membrane protein</topology>
    </subcellularLocation>
</comment>
<evidence type="ECO:0000256" key="11">
    <source>
        <dbReference type="ARBA" id="ARBA00023264"/>
    </source>
</evidence>
<accession>A0A1R1XWZ9</accession>
<evidence type="ECO:0000256" key="3">
    <source>
        <dbReference type="ARBA" id="ARBA00022603"/>
    </source>
</evidence>
<dbReference type="UniPathway" id="UPA00753"/>